<dbReference type="InterPro" id="IPR023054">
    <property type="entry name" value="Sporulation_regulator_WhiA_C"/>
</dbReference>
<evidence type="ECO:0000256" key="1">
    <source>
        <dbReference type="ARBA" id="ARBA00022618"/>
    </source>
</evidence>
<evidence type="ECO:0000259" key="6">
    <source>
        <dbReference type="Pfam" id="PF10298"/>
    </source>
</evidence>
<keyword evidence="2 4" id="KW-0238">DNA-binding</keyword>
<comment type="function">
    <text evidence="4">Involved in cell division and chromosome segregation.</text>
</comment>
<name>A0A562J6S7_9FIRM</name>
<dbReference type="Proteomes" id="UP000315343">
    <property type="component" value="Unassembled WGS sequence"/>
</dbReference>
<keyword evidence="9" id="KW-1185">Reference proteome</keyword>
<evidence type="ECO:0000259" key="5">
    <source>
        <dbReference type="Pfam" id="PF02650"/>
    </source>
</evidence>
<sequence length="331" mass="37771">MTFSSKIKDELSRTEINSDVAAQAEISALVRTMGYISFKGFNKIEVEFSTENAAVARRIFKLLKIAYGISTQVSVEKTNRLKKHNNYIINIENNLARKFLLDTRIADKEDFNIMAFDYGVPEELIKNDLCRRAYIKGSFMGCGSISDPEKSYHAEFVSSREEQSKGICSLLESYDIGAKVIYRKNNYVTYIKESEQISDLLALMGANKAVLDFENVRAVKETRNQINRVINCETANLDKIVDTSMRQINSIKILKKHKAIDNLPDHLRELAYLRLKHSNASLKELGEMLNPPLGKSGVNHRLRKIEEIAEDLMKHEKRGVEDEITKSNIKK</sequence>
<gene>
    <name evidence="4" type="primary">whiA</name>
    <name evidence="8" type="ORF">LY60_02681</name>
</gene>
<dbReference type="NCBIfam" id="TIGR00647">
    <property type="entry name" value="DNA_bind_WhiA"/>
    <property type="match status" value="1"/>
</dbReference>
<dbReference type="GO" id="GO:0003677">
    <property type="term" value="F:DNA binding"/>
    <property type="evidence" value="ECO:0007669"/>
    <property type="project" value="UniProtKB-UniRule"/>
</dbReference>
<accession>A0A562J6S7</accession>
<feature type="domain" description="Sporulation regulator WhiA C-terminal" evidence="5">
    <location>
        <begin position="226"/>
        <end position="309"/>
    </location>
</feature>
<dbReference type="HAMAP" id="MF_01420">
    <property type="entry name" value="HTH_type_WhiA"/>
    <property type="match status" value="1"/>
</dbReference>
<dbReference type="RefSeq" id="WP_145084579.1">
    <property type="nucleotide sequence ID" value="NZ_DAMBUX010000002.1"/>
</dbReference>
<feature type="domain" description="WhiA LAGLIDADG-like" evidence="7">
    <location>
        <begin position="132"/>
        <end position="223"/>
    </location>
</feature>
<evidence type="ECO:0000259" key="7">
    <source>
        <dbReference type="Pfam" id="PF14527"/>
    </source>
</evidence>
<evidence type="ECO:0000256" key="2">
    <source>
        <dbReference type="ARBA" id="ARBA00023125"/>
    </source>
</evidence>
<dbReference type="OrthoDB" id="401278at2"/>
<dbReference type="GO" id="GO:0043937">
    <property type="term" value="P:regulation of sporulation"/>
    <property type="evidence" value="ECO:0007669"/>
    <property type="project" value="InterPro"/>
</dbReference>
<evidence type="ECO:0000256" key="4">
    <source>
        <dbReference type="HAMAP-Rule" id="MF_01420"/>
    </source>
</evidence>
<comment type="caution">
    <text evidence="8">The sequence shown here is derived from an EMBL/GenBank/DDBJ whole genome shotgun (WGS) entry which is preliminary data.</text>
</comment>
<organism evidence="8 9">
    <name type="scientific">Sedimentibacter saalensis</name>
    <dbReference type="NCBI Taxonomy" id="130788"/>
    <lineage>
        <taxon>Bacteria</taxon>
        <taxon>Bacillati</taxon>
        <taxon>Bacillota</taxon>
        <taxon>Tissierellia</taxon>
        <taxon>Sedimentibacter</taxon>
    </lineage>
</organism>
<dbReference type="PANTHER" id="PTHR37307">
    <property type="entry name" value="CELL DIVISION PROTEIN WHIA-RELATED"/>
    <property type="match status" value="1"/>
</dbReference>
<evidence type="ECO:0000313" key="8">
    <source>
        <dbReference type="EMBL" id="TWH78654.1"/>
    </source>
</evidence>
<evidence type="ECO:0000256" key="3">
    <source>
        <dbReference type="ARBA" id="ARBA00023306"/>
    </source>
</evidence>
<dbReference type="InterPro" id="IPR039518">
    <property type="entry name" value="WhiA_LAGLIDADG_dom"/>
</dbReference>
<proteinExistence type="inferred from homology"/>
<dbReference type="Pfam" id="PF14527">
    <property type="entry name" value="LAGLIDADG_WhiA"/>
    <property type="match status" value="1"/>
</dbReference>
<dbReference type="SUPFAM" id="SSF55608">
    <property type="entry name" value="Homing endonucleases"/>
    <property type="match status" value="1"/>
</dbReference>
<dbReference type="InterPro" id="IPR003802">
    <property type="entry name" value="Sporulation_regulator_WhiA"/>
</dbReference>
<keyword evidence="1 4" id="KW-0132">Cell division</keyword>
<dbReference type="InterPro" id="IPR018478">
    <property type="entry name" value="Sporu_reg_WhiA_N_dom"/>
</dbReference>
<dbReference type="InterPro" id="IPR027434">
    <property type="entry name" value="Homing_endonucl"/>
</dbReference>
<evidence type="ECO:0000313" key="9">
    <source>
        <dbReference type="Proteomes" id="UP000315343"/>
    </source>
</evidence>
<dbReference type="AlphaFoldDB" id="A0A562J6S7"/>
<feature type="domain" description="Sporulation transcription regulator WhiA N-terminal" evidence="6">
    <location>
        <begin position="21"/>
        <end position="105"/>
    </location>
</feature>
<dbReference type="GO" id="GO:0051301">
    <property type="term" value="P:cell division"/>
    <property type="evidence" value="ECO:0007669"/>
    <property type="project" value="UniProtKB-UniRule"/>
</dbReference>
<protein>
    <recommendedName>
        <fullName evidence="4">Probable cell division protein WhiA</fullName>
    </recommendedName>
</protein>
<keyword evidence="3 4" id="KW-0131">Cell cycle</keyword>
<dbReference type="Pfam" id="PF02650">
    <property type="entry name" value="HTH_WhiA"/>
    <property type="match status" value="1"/>
</dbReference>
<dbReference type="Pfam" id="PF10298">
    <property type="entry name" value="WhiA_N"/>
    <property type="match status" value="1"/>
</dbReference>
<reference evidence="8 9" key="1">
    <citation type="submission" date="2019-07" db="EMBL/GenBank/DDBJ databases">
        <title>Genomic Encyclopedia of Type Strains, Phase I: the one thousand microbial genomes (KMG-I) project.</title>
        <authorList>
            <person name="Kyrpides N."/>
        </authorList>
    </citation>
    <scope>NUCLEOTIDE SEQUENCE [LARGE SCALE GENOMIC DNA]</scope>
    <source>
        <strain evidence="8 9">DSM 13558</strain>
    </source>
</reference>
<dbReference type="Gene3D" id="3.10.28.10">
    <property type="entry name" value="Homing endonucleases"/>
    <property type="match status" value="1"/>
</dbReference>
<comment type="similarity">
    <text evidence="4">Belongs to the WhiA family.</text>
</comment>
<dbReference type="PANTHER" id="PTHR37307:SF1">
    <property type="entry name" value="CELL DIVISION PROTEIN WHIA-RELATED"/>
    <property type="match status" value="1"/>
</dbReference>
<dbReference type="EMBL" id="VLKH01000008">
    <property type="protein sequence ID" value="TWH78654.1"/>
    <property type="molecule type" value="Genomic_DNA"/>
</dbReference>